<protein>
    <recommendedName>
        <fullName evidence="3">Heme-binding protein</fullName>
    </recommendedName>
</protein>
<dbReference type="EMBL" id="BNJG01000002">
    <property type="protein sequence ID" value="GHO57288.1"/>
    <property type="molecule type" value="Genomic_DNA"/>
</dbReference>
<dbReference type="Gene3D" id="3.30.450.150">
    <property type="entry name" value="Haem-degrading domain"/>
    <property type="match status" value="1"/>
</dbReference>
<dbReference type="PANTHER" id="PTHR34309:SF1">
    <property type="entry name" value="PROTEIN GLCG"/>
    <property type="match status" value="1"/>
</dbReference>
<dbReference type="PANTHER" id="PTHR34309">
    <property type="entry name" value="SLR1406 PROTEIN"/>
    <property type="match status" value="1"/>
</dbReference>
<evidence type="ECO:0008006" key="3">
    <source>
        <dbReference type="Google" id="ProtNLM"/>
    </source>
</evidence>
<evidence type="ECO:0000313" key="2">
    <source>
        <dbReference type="Proteomes" id="UP000654345"/>
    </source>
</evidence>
<keyword evidence="2" id="KW-1185">Reference proteome</keyword>
<dbReference type="SUPFAM" id="SSF143744">
    <property type="entry name" value="GlcG-like"/>
    <property type="match status" value="1"/>
</dbReference>
<dbReference type="InterPro" id="IPR038084">
    <property type="entry name" value="PduO/GlcC-like_sf"/>
</dbReference>
<gene>
    <name evidence="1" type="ORF">KSB_57630</name>
</gene>
<dbReference type="Proteomes" id="UP000654345">
    <property type="component" value="Unassembled WGS sequence"/>
</dbReference>
<evidence type="ECO:0000313" key="1">
    <source>
        <dbReference type="EMBL" id="GHO57288.1"/>
    </source>
</evidence>
<name>A0ABQ3UX93_9CHLR</name>
<comment type="caution">
    <text evidence="1">The sequence shown here is derived from an EMBL/GenBank/DDBJ whole genome shotgun (WGS) entry which is preliminary data.</text>
</comment>
<accession>A0ABQ3UX93</accession>
<dbReference type="InterPro" id="IPR005624">
    <property type="entry name" value="PduO/GlcC-like"/>
</dbReference>
<sequence length="141" mass="14774">MPQLPTKPALTLAAAKAIAAAAENEAIKNECSVAIAIVDDSGRLLYFQRMDENANASVDMAVAKAVHAVHFRRPTKFHEELLDKGNMTVLGVPGMVPVEGGLLLRVGEQVVGAIGVSGARSSQDGIFAQAGEHALHTYLSA</sequence>
<dbReference type="Pfam" id="PF03928">
    <property type="entry name" value="HbpS-like"/>
    <property type="match status" value="1"/>
</dbReference>
<dbReference type="InterPro" id="IPR052517">
    <property type="entry name" value="GlcG_carb_metab_protein"/>
</dbReference>
<organism evidence="1 2">
    <name type="scientific">Ktedonobacter robiniae</name>
    <dbReference type="NCBI Taxonomy" id="2778365"/>
    <lineage>
        <taxon>Bacteria</taxon>
        <taxon>Bacillati</taxon>
        <taxon>Chloroflexota</taxon>
        <taxon>Ktedonobacteria</taxon>
        <taxon>Ktedonobacterales</taxon>
        <taxon>Ktedonobacteraceae</taxon>
        <taxon>Ktedonobacter</taxon>
    </lineage>
</organism>
<dbReference type="RefSeq" id="WP_201373705.1">
    <property type="nucleotide sequence ID" value="NZ_BNJG01000002.1"/>
</dbReference>
<proteinExistence type="predicted"/>
<reference evidence="1 2" key="1">
    <citation type="journal article" date="2021" name="Int. J. Syst. Evol. Microbiol.">
        <title>Reticulibacter mediterranei gen. nov., sp. nov., within the new family Reticulibacteraceae fam. nov., and Ktedonospora formicarum gen. nov., sp. nov., Ktedonobacter robiniae sp. nov., Dictyobacter formicarum sp. nov. and Dictyobacter arantiisoli sp. nov., belonging to the class Ktedonobacteria.</title>
        <authorList>
            <person name="Yabe S."/>
            <person name="Zheng Y."/>
            <person name="Wang C.M."/>
            <person name="Sakai Y."/>
            <person name="Abe K."/>
            <person name="Yokota A."/>
            <person name="Donadio S."/>
            <person name="Cavaletti L."/>
            <person name="Monciardini P."/>
        </authorList>
    </citation>
    <scope>NUCLEOTIDE SEQUENCE [LARGE SCALE GENOMIC DNA]</scope>
    <source>
        <strain evidence="1 2">SOSP1-30</strain>
    </source>
</reference>